<keyword evidence="4" id="KW-0399">Innate immunity</keyword>
<feature type="region of interest" description="Disordered" evidence="7">
    <location>
        <begin position="1"/>
        <end position="129"/>
    </location>
</feature>
<sequence length="605" mass="65816">MAEESRPLEEKKLTLGTKAGTNTNTGSTLSSDGPSERPLSGAEHHIMGSSNQPISVTANVSGAEAGGSLSGRTLSGSRKTERVFGGSGATAEPQNVASSSLPFSSSANRFKISSDNSLERTVSVPGNTEKNNVGALVGAGHQNTACSDQLFSGNASTLKAETSPADMDESNPSSLHSASTCTSYSLEISVSTASNERESQPLPLQTPPESRNDRKKQINPSIPPEETKLAVTNFSRASATRPLQRGAQPAESMAAKVTKCTDMLGTCQMVTSRSAVSGVEDAFSSITSGSGKLGAQPISKLASQPPKSASVQSTEQMDSFSSERKSAEDEEEMFYAFVILHAPEDVEEAARLKARLERTSSTTGATFAEDFAEPGRSPFRCVEDAINNSAYVMLLLTPNFNTRLNEMNADSALINSIEKPHKYNTVIPLLPRDNSLTSTELRMVLRTKLPLKENDRGFEIMARKVLDPDKIRIQKKIWNQELLFRKEQEKKQQLQDENRRHKDFIRECEKVVELEKQRMHLLMQQQRLLHPCASQQQWYPPFSGGAQPFGPVPQQWQEPTPPHGSGTGWPQPPSSIHIQNAKYIMIGNDSTMTVRADSSGDEDSS</sequence>
<feature type="compositionally biased region" description="Polar residues" evidence="7">
    <location>
        <begin position="301"/>
        <end position="320"/>
    </location>
</feature>
<feature type="compositionally biased region" description="Low complexity" evidence="7">
    <location>
        <begin position="20"/>
        <end position="31"/>
    </location>
</feature>
<feature type="compositionally biased region" description="Polar residues" evidence="7">
    <location>
        <begin position="107"/>
        <end position="129"/>
    </location>
</feature>
<comment type="subcellular location">
    <subcellularLocation>
        <location evidence="1">Cytoplasm</location>
    </subcellularLocation>
</comment>
<dbReference type="STRING" id="42514.ENSPNAP00000030006"/>
<feature type="compositionally biased region" description="Polar residues" evidence="7">
    <location>
        <begin position="48"/>
        <end position="60"/>
    </location>
</feature>
<evidence type="ECO:0000256" key="1">
    <source>
        <dbReference type="ARBA" id="ARBA00004496"/>
    </source>
</evidence>
<dbReference type="GO" id="GO:0006954">
    <property type="term" value="P:inflammatory response"/>
    <property type="evidence" value="ECO:0007669"/>
    <property type="project" value="UniProtKB-KW"/>
</dbReference>
<dbReference type="InterPro" id="IPR000157">
    <property type="entry name" value="TIR_dom"/>
</dbReference>
<dbReference type="Ensembl" id="ENSPNAT00000017646.2">
    <property type="protein sequence ID" value="ENSPNAP00000030006.1"/>
    <property type="gene ID" value="ENSPNAG00000016462.2"/>
</dbReference>
<evidence type="ECO:0000259" key="8">
    <source>
        <dbReference type="PROSITE" id="PS50104"/>
    </source>
</evidence>
<dbReference type="OMA" id="IHIQNAK"/>
<name>A0A3B4E3W1_PYGNA</name>
<dbReference type="Proteomes" id="UP001501920">
    <property type="component" value="Chromosome 15"/>
</dbReference>
<evidence type="ECO:0000313" key="9">
    <source>
        <dbReference type="Ensembl" id="ENSPNAP00000030006.1"/>
    </source>
</evidence>
<dbReference type="CTD" id="148022"/>
<keyword evidence="10" id="KW-1185">Reference proteome</keyword>
<feature type="region of interest" description="Disordered" evidence="7">
    <location>
        <begin position="158"/>
        <end position="228"/>
    </location>
</feature>
<keyword evidence="6" id="KW-0395">Inflammatory response</keyword>
<dbReference type="GeneTree" id="ENSGT00940000163706"/>
<dbReference type="GO" id="GO:0043123">
    <property type="term" value="P:positive regulation of canonical NF-kappaB signal transduction"/>
    <property type="evidence" value="ECO:0007669"/>
    <property type="project" value="TreeGrafter"/>
</dbReference>
<evidence type="ECO:0000256" key="3">
    <source>
        <dbReference type="ARBA" id="ARBA00022553"/>
    </source>
</evidence>
<dbReference type="PANTHER" id="PTHR47230:SF1">
    <property type="entry name" value="TIR DOMAIN-CONTAINING ADAPTER MOLECULE 1"/>
    <property type="match status" value="1"/>
</dbReference>
<evidence type="ECO:0000256" key="5">
    <source>
        <dbReference type="ARBA" id="ARBA00022859"/>
    </source>
</evidence>
<evidence type="ECO:0000313" key="10">
    <source>
        <dbReference type="Proteomes" id="UP001501920"/>
    </source>
</evidence>
<evidence type="ECO:0000256" key="4">
    <source>
        <dbReference type="ARBA" id="ARBA00022588"/>
    </source>
</evidence>
<feature type="region of interest" description="Disordered" evidence="7">
    <location>
        <begin position="542"/>
        <end position="579"/>
    </location>
</feature>
<dbReference type="SUPFAM" id="SSF52200">
    <property type="entry name" value="Toll/Interleukin receptor TIR domain"/>
    <property type="match status" value="1"/>
</dbReference>
<dbReference type="RefSeq" id="XP_017576226.1">
    <property type="nucleotide sequence ID" value="XM_017720737.2"/>
</dbReference>
<dbReference type="GeneID" id="108441291"/>
<evidence type="ECO:0000256" key="7">
    <source>
        <dbReference type="SAM" id="MobiDB-lite"/>
    </source>
</evidence>
<evidence type="ECO:0000256" key="6">
    <source>
        <dbReference type="ARBA" id="ARBA00023198"/>
    </source>
</evidence>
<dbReference type="GO" id="GO:0035666">
    <property type="term" value="P:TRIF-dependent toll-like receptor signaling pathway"/>
    <property type="evidence" value="ECO:0007669"/>
    <property type="project" value="InterPro"/>
</dbReference>
<reference evidence="9" key="3">
    <citation type="submission" date="2025-09" db="UniProtKB">
        <authorList>
            <consortium name="Ensembl"/>
        </authorList>
    </citation>
    <scope>IDENTIFICATION</scope>
</reference>
<dbReference type="AlphaFoldDB" id="A0A3B4E3W1"/>
<feature type="compositionally biased region" description="Polar residues" evidence="7">
    <location>
        <begin position="170"/>
        <end position="194"/>
    </location>
</feature>
<dbReference type="GO" id="GO:0032481">
    <property type="term" value="P:positive regulation of type I interferon production"/>
    <property type="evidence" value="ECO:0007669"/>
    <property type="project" value="TreeGrafter"/>
</dbReference>
<proteinExistence type="predicted"/>
<organism evidence="9 10">
    <name type="scientific">Pygocentrus nattereri</name>
    <name type="common">Red-bellied piranha</name>
    <dbReference type="NCBI Taxonomy" id="42514"/>
    <lineage>
        <taxon>Eukaryota</taxon>
        <taxon>Metazoa</taxon>
        <taxon>Chordata</taxon>
        <taxon>Craniata</taxon>
        <taxon>Vertebrata</taxon>
        <taxon>Euteleostomi</taxon>
        <taxon>Actinopterygii</taxon>
        <taxon>Neopterygii</taxon>
        <taxon>Teleostei</taxon>
        <taxon>Ostariophysi</taxon>
        <taxon>Characiformes</taxon>
        <taxon>Characoidei</taxon>
        <taxon>Pygocentrus</taxon>
    </lineage>
</organism>
<keyword evidence="3" id="KW-0597">Phosphoprotein</keyword>
<dbReference type="RefSeq" id="XP_017576227.1">
    <property type="nucleotide sequence ID" value="XM_017720738.2"/>
</dbReference>
<dbReference type="OrthoDB" id="62956at2759"/>
<dbReference type="GO" id="GO:0045087">
    <property type="term" value="P:innate immune response"/>
    <property type="evidence" value="ECO:0007669"/>
    <property type="project" value="UniProtKB-KW"/>
</dbReference>
<dbReference type="PROSITE" id="PS50104">
    <property type="entry name" value="TIR"/>
    <property type="match status" value="1"/>
</dbReference>
<accession>A0A3B4E3W1</accession>
<reference evidence="9" key="2">
    <citation type="submission" date="2025-08" db="UniProtKB">
        <authorList>
            <consortium name="Ensembl"/>
        </authorList>
    </citation>
    <scope>IDENTIFICATION</scope>
</reference>
<reference evidence="9 10" key="1">
    <citation type="submission" date="2020-10" db="EMBL/GenBank/DDBJ databases">
        <title>Pygocentrus nattereri (red-bellied piranha) genome, fPygNat1, primary haplotype.</title>
        <authorList>
            <person name="Myers G."/>
            <person name="Meyer A."/>
            <person name="Karagic N."/>
            <person name="Pippel M."/>
            <person name="Winkler S."/>
            <person name="Tracey A."/>
            <person name="Wood J."/>
            <person name="Formenti G."/>
            <person name="Howe K."/>
            <person name="Fedrigo O."/>
            <person name="Jarvis E.D."/>
        </authorList>
    </citation>
    <scope>NUCLEOTIDE SEQUENCE [LARGE SCALE GENOMIC DNA]</scope>
</reference>
<dbReference type="InterPro" id="IPR046946">
    <property type="entry name" value="TCAM1/2"/>
</dbReference>
<dbReference type="PANTHER" id="PTHR47230">
    <property type="entry name" value="TIR DOMAIN-CONTAINING ADAPTER MOLECULE 1"/>
    <property type="match status" value="1"/>
</dbReference>
<keyword evidence="5" id="KW-0391">Immunity</keyword>
<feature type="compositionally biased region" description="Basic and acidic residues" evidence="7">
    <location>
        <begin position="1"/>
        <end position="13"/>
    </location>
</feature>
<feature type="domain" description="TIR" evidence="8">
    <location>
        <begin position="333"/>
        <end position="466"/>
    </location>
</feature>
<evidence type="ECO:0000256" key="2">
    <source>
        <dbReference type="ARBA" id="ARBA00022490"/>
    </source>
</evidence>
<dbReference type="InterPro" id="IPR035897">
    <property type="entry name" value="Toll_tir_struct_dom_sf"/>
</dbReference>
<keyword evidence="2" id="KW-0963">Cytoplasm</keyword>
<dbReference type="GO" id="GO:0035591">
    <property type="term" value="F:signaling adaptor activity"/>
    <property type="evidence" value="ECO:0007669"/>
    <property type="project" value="TreeGrafter"/>
</dbReference>
<feature type="region of interest" description="Disordered" evidence="7">
    <location>
        <begin position="289"/>
        <end position="327"/>
    </location>
</feature>
<dbReference type="Pfam" id="PF13676">
    <property type="entry name" value="TIR_2"/>
    <property type="match status" value="1"/>
</dbReference>
<dbReference type="GO" id="GO:0005768">
    <property type="term" value="C:endosome"/>
    <property type="evidence" value="ECO:0007669"/>
    <property type="project" value="TreeGrafter"/>
</dbReference>
<dbReference type="Gene3D" id="3.40.50.10140">
    <property type="entry name" value="Toll/interleukin-1 receptor homology (TIR) domain"/>
    <property type="match status" value="1"/>
</dbReference>
<protein>
    <submittedName>
        <fullName evidence="9">TIR domain containing adaptor molecule 1</fullName>
    </submittedName>
</protein>